<dbReference type="InterPro" id="IPR035901">
    <property type="entry name" value="GIY-YIG_endonuc_sf"/>
</dbReference>
<dbReference type="Proteomes" id="UP001517367">
    <property type="component" value="Unassembled WGS sequence"/>
</dbReference>
<name>A0ABW9JMR0_9SPHI</name>
<keyword evidence="3" id="KW-1185">Reference proteome</keyword>
<sequence length="71" mass="8971">MVEHKEKYYPNSFTAKYNCYKLVYFEHFMNIEEAIAKEKQLKNWKRQWKINLIDNFNPDWEDLFYKLNEEI</sequence>
<evidence type="ECO:0000313" key="2">
    <source>
        <dbReference type="EMBL" id="MFN0293745.1"/>
    </source>
</evidence>
<dbReference type="Pfam" id="PF01541">
    <property type="entry name" value="GIY-YIG"/>
    <property type="match status" value="1"/>
</dbReference>
<dbReference type="InterPro" id="IPR000305">
    <property type="entry name" value="GIY-YIG_endonuc"/>
</dbReference>
<reference evidence="2 3" key="1">
    <citation type="submission" date="2024-12" db="EMBL/GenBank/DDBJ databases">
        <authorList>
            <person name="Hu S."/>
        </authorList>
    </citation>
    <scope>NUCLEOTIDE SEQUENCE [LARGE SCALE GENOMIC DNA]</scope>
    <source>
        <strain evidence="2 3">P-25</strain>
    </source>
</reference>
<organism evidence="2 3">
    <name type="scientific">Pedobacter helvus</name>
    <dbReference type="NCBI Taxonomy" id="2563444"/>
    <lineage>
        <taxon>Bacteria</taxon>
        <taxon>Pseudomonadati</taxon>
        <taxon>Bacteroidota</taxon>
        <taxon>Sphingobacteriia</taxon>
        <taxon>Sphingobacteriales</taxon>
        <taxon>Sphingobacteriaceae</taxon>
        <taxon>Pedobacter</taxon>
    </lineage>
</organism>
<dbReference type="EMBL" id="SRMP02000051">
    <property type="protein sequence ID" value="MFN0293745.1"/>
    <property type="molecule type" value="Genomic_DNA"/>
</dbReference>
<comment type="caution">
    <text evidence="2">The sequence shown here is derived from an EMBL/GenBank/DDBJ whole genome shotgun (WGS) entry which is preliminary data.</text>
</comment>
<dbReference type="RefSeq" id="WP_394347854.1">
    <property type="nucleotide sequence ID" value="NZ_SRMP02000051.1"/>
</dbReference>
<dbReference type="Gene3D" id="3.40.1440.10">
    <property type="entry name" value="GIY-YIG endonuclease"/>
    <property type="match status" value="1"/>
</dbReference>
<feature type="domain" description="GIY-YIG" evidence="1">
    <location>
        <begin position="3"/>
        <end position="51"/>
    </location>
</feature>
<accession>A0ABW9JMR0</accession>
<evidence type="ECO:0000259" key="1">
    <source>
        <dbReference type="Pfam" id="PF01541"/>
    </source>
</evidence>
<protein>
    <submittedName>
        <fullName evidence="2">GIY-YIG nuclease family protein</fullName>
    </submittedName>
</protein>
<dbReference type="SUPFAM" id="SSF82771">
    <property type="entry name" value="GIY-YIG endonuclease"/>
    <property type="match status" value="1"/>
</dbReference>
<gene>
    <name evidence="2" type="ORF">E5L68_020385</name>
</gene>
<proteinExistence type="predicted"/>
<evidence type="ECO:0000313" key="3">
    <source>
        <dbReference type="Proteomes" id="UP001517367"/>
    </source>
</evidence>